<sequence>MKCTVSTNSWRELDINVSLPEMVYNNPRFSVQFNGCFHWCTLLTDSFVFKILSFDMSIEQFLEIQYPDGAVDLEVGEFGMQKLIDLDNSLAMICYANPETQISDKYFDIWVMKEFGVQESWDKKFSIGPLSRIEGPLSSWNTDKLLWEMSNGQLASCAVLGDNQGSLTKYNIHGFPTTLQADIYHESLVDLGELCGRRMN</sequence>
<dbReference type="Pfam" id="PF07734">
    <property type="entry name" value="FBA_1"/>
    <property type="match status" value="1"/>
</dbReference>
<gene>
    <name evidence="3" type="primary">LOC113689298</name>
</gene>
<keyword evidence="2" id="KW-1185">Reference proteome</keyword>
<reference evidence="3" key="2">
    <citation type="submission" date="2025-08" db="UniProtKB">
        <authorList>
            <consortium name="RefSeq"/>
        </authorList>
    </citation>
    <scope>IDENTIFICATION</scope>
    <source>
        <tissue evidence="3">Leaves</tissue>
    </source>
</reference>
<evidence type="ECO:0000313" key="3">
    <source>
        <dbReference type="RefSeq" id="XP_027062891.1"/>
    </source>
</evidence>
<dbReference type="GeneID" id="113689298"/>
<reference evidence="2" key="1">
    <citation type="journal article" date="2025" name="Foods">
        <title>Unveiling the Microbial Signatures of Arabica Coffee Cherries: Insights into Ripeness Specific Diversity, Functional Traits, and Implications for Quality and Safety.</title>
        <authorList>
            <consortium name="RefSeq"/>
            <person name="Tenea G.N."/>
            <person name="Cifuentes V."/>
            <person name="Reyes P."/>
            <person name="Cevallos-Vallejos M."/>
        </authorList>
    </citation>
    <scope>NUCLEOTIDE SEQUENCE [LARGE SCALE GENOMIC DNA]</scope>
</reference>
<accession>A0A6P6SAN1</accession>
<proteinExistence type="predicted"/>
<dbReference type="AlphaFoldDB" id="A0A6P6SAN1"/>
<feature type="domain" description="F-box associated beta-propeller type 1" evidence="1">
    <location>
        <begin position="5"/>
        <end position="134"/>
    </location>
</feature>
<dbReference type="NCBIfam" id="TIGR01640">
    <property type="entry name" value="F_box_assoc_1"/>
    <property type="match status" value="1"/>
</dbReference>
<protein>
    <submittedName>
        <fullName evidence="3">F-box/kelch-repeat protein At3g23880-like</fullName>
    </submittedName>
</protein>
<evidence type="ECO:0000313" key="2">
    <source>
        <dbReference type="Proteomes" id="UP001652660"/>
    </source>
</evidence>
<dbReference type="OrthoDB" id="1937835at2759"/>
<evidence type="ECO:0000259" key="1">
    <source>
        <dbReference type="Pfam" id="PF07734"/>
    </source>
</evidence>
<dbReference type="InterPro" id="IPR017451">
    <property type="entry name" value="F-box-assoc_interact_dom"/>
</dbReference>
<dbReference type="RefSeq" id="XP_027062891.1">
    <property type="nucleotide sequence ID" value="XM_027207090.1"/>
</dbReference>
<organism evidence="2 3">
    <name type="scientific">Coffea arabica</name>
    <name type="common">Arabian coffee</name>
    <dbReference type="NCBI Taxonomy" id="13443"/>
    <lineage>
        <taxon>Eukaryota</taxon>
        <taxon>Viridiplantae</taxon>
        <taxon>Streptophyta</taxon>
        <taxon>Embryophyta</taxon>
        <taxon>Tracheophyta</taxon>
        <taxon>Spermatophyta</taxon>
        <taxon>Magnoliopsida</taxon>
        <taxon>eudicotyledons</taxon>
        <taxon>Gunneridae</taxon>
        <taxon>Pentapetalae</taxon>
        <taxon>asterids</taxon>
        <taxon>lamiids</taxon>
        <taxon>Gentianales</taxon>
        <taxon>Rubiaceae</taxon>
        <taxon>Ixoroideae</taxon>
        <taxon>Gardenieae complex</taxon>
        <taxon>Bertiereae - Coffeeae clade</taxon>
        <taxon>Coffeeae</taxon>
        <taxon>Coffea</taxon>
    </lineage>
</organism>
<dbReference type="InterPro" id="IPR006527">
    <property type="entry name" value="F-box-assoc_dom_typ1"/>
</dbReference>
<dbReference type="Proteomes" id="UP001652660">
    <property type="component" value="Chromosome 5c"/>
</dbReference>
<name>A0A6P6SAN1_COFAR</name>